<dbReference type="PANTHER" id="PTHR37984">
    <property type="entry name" value="PROTEIN CBG26694"/>
    <property type="match status" value="1"/>
</dbReference>
<accession>A0A388JQ09</accession>
<dbReference type="AlphaFoldDB" id="A0A388JQ09"/>
<comment type="caution">
    <text evidence="7">The sequence shown here is derived from an EMBL/GenBank/DDBJ whole genome shotgun (WGS) entry which is preliminary data.</text>
</comment>
<evidence type="ECO:0000256" key="1">
    <source>
        <dbReference type="ARBA" id="ARBA00022679"/>
    </source>
</evidence>
<feature type="compositionally biased region" description="Low complexity" evidence="5">
    <location>
        <begin position="101"/>
        <end position="118"/>
    </location>
</feature>
<dbReference type="InterPro" id="IPR036397">
    <property type="entry name" value="RNaseH_sf"/>
</dbReference>
<evidence type="ECO:0000256" key="3">
    <source>
        <dbReference type="ARBA" id="ARBA00022722"/>
    </source>
</evidence>
<dbReference type="PANTHER" id="PTHR37984:SF5">
    <property type="entry name" value="PROTEIN NYNRIN-LIKE"/>
    <property type="match status" value="1"/>
</dbReference>
<keyword evidence="2" id="KW-0548">Nucleotidyltransferase</keyword>
<name>A0A388JQ09_CHABU</name>
<feature type="domain" description="Integrase catalytic" evidence="6">
    <location>
        <begin position="606"/>
        <end position="771"/>
    </location>
</feature>
<evidence type="ECO:0000256" key="2">
    <source>
        <dbReference type="ARBA" id="ARBA00022695"/>
    </source>
</evidence>
<gene>
    <name evidence="7" type="ORF">CBR_g66682</name>
</gene>
<feature type="region of interest" description="Disordered" evidence="5">
    <location>
        <begin position="243"/>
        <end position="308"/>
    </location>
</feature>
<dbReference type="GO" id="GO:0016779">
    <property type="term" value="F:nucleotidyltransferase activity"/>
    <property type="evidence" value="ECO:0007669"/>
    <property type="project" value="UniProtKB-KW"/>
</dbReference>
<keyword evidence="4" id="KW-0255">Endonuclease</keyword>
<feature type="compositionally biased region" description="Low complexity" evidence="5">
    <location>
        <begin position="254"/>
        <end position="277"/>
    </location>
</feature>
<dbReference type="Gene3D" id="2.40.70.10">
    <property type="entry name" value="Acid Proteases"/>
    <property type="match status" value="1"/>
</dbReference>
<dbReference type="GO" id="GO:0003676">
    <property type="term" value="F:nucleic acid binding"/>
    <property type="evidence" value="ECO:0007669"/>
    <property type="project" value="InterPro"/>
</dbReference>
<evidence type="ECO:0000256" key="4">
    <source>
        <dbReference type="ARBA" id="ARBA00022759"/>
    </source>
</evidence>
<dbReference type="Pfam" id="PF17921">
    <property type="entry name" value="Integrase_H2C2"/>
    <property type="match status" value="1"/>
</dbReference>
<evidence type="ECO:0000259" key="6">
    <source>
        <dbReference type="PROSITE" id="PS50994"/>
    </source>
</evidence>
<evidence type="ECO:0000313" key="7">
    <source>
        <dbReference type="EMBL" id="GBG59875.1"/>
    </source>
</evidence>
<keyword evidence="8" id="KW-1185">Reference proteome</keyword>
<dbReference type="GO" id="GO:0015074">
    <property type="term" value="P:DNA integration"/>
    <property type="evidence" value="ECO:0007669"/>
    <property type="project" value="InterPro"/>
</dbReference>
<feature type="region of interest" description="Disordered" evidence="5">
    <location>
        <begin position="89"/>
        <end position="133"/>
    </location>
</feature>
<dbReference type="PROSITE" id="PS50994">
    <property type="entry name" value="INTEGRASE"/>
    <property type="match status" value="1"/>
</dbReference>
<keyword evidence="1" id="KW-0808">Transferase</keyword>
<dbReference type="InterPro" id="IPR041588">
    <property type="entry name" value="Integrase_H2C2"/>
</dbReference>
<organism evidence="7 8">
    <name type="scientific">Chara braunii</name>
    <name type="common">Braun's stonewort</name>
    <dbReference type="NCBI Taxonomy" id="69332"/>
    <lineage>
        <taxon>Eukaryota</taxon>
        <taxon>Viridiplantae</taxon>
        <taxon>Streptophyta</taxon>
        <taxon>Charophyceae</taxon>
        <taxon>Charales</taxon>
        <taxon>Characeae</taxon>
        <taxon>Chara</taxon>
    </lineage>
</organism>
<keyword evidence="3" id="KW-0540">Nuclease</keyword>
<keyword evidence="4" id="KW-0378">Hydrolase</keyword>
<dbReference type="SUPFAM" id="SSF53098">
    <property type="entry name" value="Ribonuclease H-like"/>
    <property type="match status" value="1"/>
</dbReference>
<sequence length="813" mass="91262">MSGSDSDEGRVDDTRLTRSRSCRVPYVFQFLQSGDERRLRVEVRARAYAAAREAALTASQALAAANAATREQATATASAAAMATAATSSTASSSGTQLGMPHGPTGTSGSVGSSHSTSQMTGSQLSPLTPRGRELQELQQVERIRTRLERELKQATNIKNEIINRTTRLDTFEADKAALEELDDSTMFDAMKVLRSSILSLHAYVDSRLDFMQNSLDQILDLLQRLGLRPAAQSPLSLTAMSSPFPIQTGTQPSGTSAAAAQTVASTSSGPAAGATPQPQQFIPPQGRQKSPWYPKTPMKPPLAFSGEKKDEELNTWLRTVSMWVRAKRTLQEEEVITVASYLEGATPNRPVASTLANKERMVVTYYVKDVVCTFSYGGGELNHKISFLVSDDLPFDMLLGMYYLEVANPQFDWDKKVLKHELPDGRTWIQTQPVLSDALKRWIEVIEQYDFEIDYLKREYNKVVDALSRRAYYLGALVTKFDISDDVTRSLEEAYRKDHVTMDIIHKLQVKDKGTEEEFVMVDGLLFLRKDGIERFVVPSSKNLRILFLGECHDATGHFGYKKSSVNLVQRFWGPSMLDDEKKYVETCEVCQRDKLRTQAPLGLLKPLPIPAGRGQSVSMDFMDTLVTRRSGKRHIFVIIDRFTKYAKLIVMPETARTEHVIKLFMDNWVRDFGLPKSIVSDRDVHFTSELWKKTVEQMGSQLQMTYGNHPEANRQAKQMNKVVQHLLRHYIKPNQDDWDEKLPLIASLYNNVVHSTTSVSPNQLHLGWKPSSALDFLLPENQPAATPGTLEFGVQYEKLKLSSTSRNLTKQ</sequence>
<dbReference type="Gramene" id="GBG59875">
    <property type="protein sequence ID" value="GBG59875"/>
    <property type="gene ID" value="CBR_g66682"/>
</dbReference>
<dbReference type="Gene3D" id="1.10.340.70">
    <property type="match status" value="1"/>
</dbReference>
<reference evidence="7 8" key="1">
    <citation type="journal article" date="2018" name="Cell">
        <title>The Chara Genome: Secondary Complexity and Implications for Plant Terrestrialization.</title>
        <authorList>
            <person name="Nishiyama T."/>
            <person name="Sakayama H."/>
            <person name="Vries J.D."/>
            <person name="Buschmann H."/>
            <person name="Saint-Marcoux D."/>
            <person name="Ullrich K.K."/>
            <person name="Haas F.B."/>
            <person name="Vanderstraeten L."/>
            <person name="Becker D."/>
            <person name="Lang D."/>
            <person name="Vosolsobe S."/>
            <person name="Rombauts S."/>
            <person name="Wilhelmsson P.K.I."/>
            <person name="Janitza P."/>
            <person name="Kern R."/>
            <person name="Heyl A."/>
            <person name="Rumpler F."/>
            <person name="Villalobos L.I.A.C."/>
            <person name="Clay J.M."/>
            <person name="Skokan R."/>
            <person name="Toyoda A."/>
            <person name="Suzuki Y."/>
            <person name="Kagoshima H."/>
            <person name="Schijlen E."/>
            <person name="Tajeshwar N."/>
            <person name="Catarino B."/>
            <person name="Hetherington A.J."/>
            <person name="Saltykova A."/>
            <person name="Bonnot C."/>
            <person name="Breuninger H."/>
            <person name="Symeonidi A."/>
            <person name="Radhakrishnan G.V."/>
            <person name="Van Nieuwerburgh F."/>
            <person name="Deforce D."/>
            <person name="Chang C."/>
            <person name="Karol K.G."/>
            <person name="Hedrich R."/>
            <person name="Ulvskov P."/>
            <person name="Glockner G."/>
            <person name="Delwiche C.F."/>
            <person name="Petrasek J."/>
            <person name="Van de Peer Y."/>
            <person name="Friml J."/>
            <person name="Beilby M."/>
            <person name="Dolan L."/>
            <person name="Kohara Y."/>
            <person name="Sugano S."/>
            <person name="Fujiyama A."/>
            <person name="Delaux P.-M."/>
            <person name="Quint M."/>
            <person name="TheiBen G."/>
            <person name="Hagemann M."/>
            <person name="Harholt J."/>
            <person name="Dunand C."/>
            <person name="Zachgo S."/>
            <person name="Langdale J."/>
            <person name="Maumus F."/>
            <person name="Straeten D.V.D."/>
            <person name="Gould S.B."/>
            <person name="Rensing S.A."/>
        </authorList>
    </citation>
    <scope>NUCLEOTIDE SEQUENCE [LARGE SCALE GENOMIC DNA]</scope>
    <source>
        <strain evidence="7 8">S276</strain>
    </source>
</reference>
<dbReference type="InterPro" id="IPR012337">
    <property type="entry name" value="RNaseH-like_sf"/>
</dbReference>
<protein>
    <recommendedName>
        <fullName evidence="6">Integrase catalytic domain-containing protein</fullName>
    </recommendedName>
</protein>
<dbReference type="InterPro" id="IPR050951">
    <property type="entry name" value="Retrovirus_Pol_polyprotein"/>
</dbReference>
<proteinExistence type="predicted"/>
<dbReference type="GO" id="GO:0004519">
    <property type="term" value="F:endonuclease activity"/>
    <property type="evidence" value="ECO:0007669"/>
    <property type="project" value="UniProtKB-KW"/>
</dbReference>
<dbReference type="Pfam" id="PF00665">
    <property type="entry name" value="rve"/>
    <property type="match status" value="1"/>
</dbReference>
<dbReference type="Gene3D" id="3.30.420.10">
    <property type="entry name" value="Ribonuclease H-like superfamily/Ribonuclease H"/>
    <property type="match status" value="1"/>
</dbReference>
<dbReference type="Proteomes" id="UP000265515">
    <property type="component" value="Unassembled WGS sequence"/>
</dbReference>
<evidence type="ECO:0000256" key="5">
    <source>
        <dbReference type="SAM" id="MobiDB-lite"/>
    </source>
</evidence>
<dbReference type="InterPro" id="IPR001584">
    <property type="entry name" value="Integrase_cat-core"/>
</dbReference>
<feature type="compositionally biased region" description="Polar residues" evidence="5">
    <location>
        <begin position="243"/>
        <end position="253"/>
    </location>
</feature>
<dbReference type="InterPro" id="IPR021109">
    <property type="entry name" value="Peptidase_aspartic_dom_sf"/>
</dbReference>
<dbReference type="OrthoDB" id="6120522at2759"/>
<dbReference type="EMBL" id="BFEA01000007">
    <property type="protein sequence ID" value="GBG59875.1"/>
    <property type="molecule type" value="Genomic_DNA"/>
</dbReference>
<evidence type="ECO:0000313" key="8">
    <source>
        <dbReference type="Proteomes" id="UP000265515"/>
    </source>
</evidence>